<proteinExistence type="predicted"/>
<accession>A0A9N9QD78</accession>
<organism evidence="1 2">
    <name type="scientific">Hymenoscyphus albidus</name>
    <dbReference type="NCBI Taxonomy" id="595503"/>
    <lineage>
        <taxon>Eukaryota</taxon>
        <taxon>Fungi</taxon>
        <taxon>Dikarya</taxon>
        <taxon>Ascomycota</taxon>
        <taxon>Pezizomycotina</taxon>
        <taxon>Leotiomycetes</taxon>
        <taxon>Helotiales</taxon>
        <taxon>Helotiaceae</taxon>
        <taxon>Hymenoscyphus</taxon>
    </lineage>
</organism>
<reference evidence="1" key="1">
    <citation type="submission" date="2021-07" db="EMBL/GenBank/DDBJ databases">
        <authorList>
            <person name="Durling M."/>
        </authorList>
    </citation>
    <scope>NUCLEOTIDE SEQUENCE</scope>
</reference>
<dbReference type="AlphaFoldDB" id="A0A9N9QD78"/>
<dbReference type="EMBL" id="CAJVRM010000742">
    <property type="protein sequence ID" value="CAG8983864.1"/>
    <property type="molecule type" value="Genomic_DNA"/>
</dbReference>
<evidence type="ECO:0000313" key="1">
    <source>
        <dbReference type="EMBL" id="CAG8983864.1"/>
    </source>
</evidence>
<name>A0A9N9QD78_9HELO</name>
<sequence>MASALPVSEVQDSNMPWPQSVADAEEILQKFAPISRDPGNGIRLLSPKDLDTSRGILRPAVSLSDVPDIKINKKKTRQIERNKDEILWVFYNAYRARSNVYKSELENMLKLVDLTGIQVTVIIEISFVNGAVLTLSETE</sequence>
<evidence type="ECO:0000313" key="2">
    <source>
        <dbReference type="Proteomes" id="UP000701801"/>
    </source>
</evidence>
<gene>
    <name evidence="1" type="ORF">HYALB_00005502</name>
</gene>
<comment type="caution">
    <text evidence="1">The sequence shown here is derived from an EMBL/GenBank/DDBJ whole genome shotgun (WGS) entry which is preliminary data.</text>
</comment>
<dbReference type="Proteomes" id="UP000701801">
    <property type="component" value="Unassembled WGS sequence"/>
</dbReference>
<keyword evidence="2" id="KW-1185">Reference proteome</keyword>
<protein>
    <submittedName>
        <fullName evidence="1">Uncharacterized protein</fullName>
    </submittedName>
</protein>